<gene>
    <name evidence="12" type="ORF">PsYK624_047340</name>
</gene>
<comment type="catalytic activity">
    <reaction evidence="7">
        <text>myo-inositol(out) + H(+)(out) = myo-inositol(in) + H(+)(in)</text>
        <dbReference type="Rhea" id="RHEA:60364"/>
        <dbReference type="ChEBI" id="CHEBI:15378"/>
        <dbReference type="ChEBI" id="CHEBI:17268"/>
    </reaction>
</comment>
<dbReference type="InterPro" id="IPR005829">
    <property type="entry name" value="Sugar_transporter_CS"/>
</dbReference>
<feature type="transmembrane region" description="Helical" evidence="10">
    <location>
        <begin position="385"/>
        <end position="406"/>
    </location>
</feature>
<keyword evidence="6 10" id="KW-0472">Membrane</keyword>
<feature type="domain" description="Major facilitator superfamily (MFS) profile" evidence="11">
    <location>
        <begin position="29"/>
        <end position="470"/>
    </location>
</feature>
<dbReference type="AlphaFoldDB" id="A0A9P3G5K2"/>
<feature type="transmembrane region" description="Helical" evidence="10">
    <location>
        <begin position="98"/>
        <end position="122"/>
    </location>
</feature>
<dbReference type="PANTHER" id="PTHR48022">
    <property type="entry name" value="PLASTIDIC GLUCOSE TRANSPORTER 4"/>
    <property type="match status" value="1"/>
</dbReference>
<dbReference type="EMBL" id="BPQB01000010">
    <property type="protein sequence ID" value="GJE88651.1"/>
    <property type="molecule type" value="Genomic_DNA"/>
</dbReference>
<comment type="similarity">
    <text evidence="2 8">Belongs to the major facilitator superfamily. Sugar transporter (TC 2.A.1.1) family.</text>
</comment>
<keyword evidence="4 10" id="KW-0812">Transmembrane</keyword>
<dbReference type="GO" id="GO:0005351">
    <property type="term" value="F:carbohydrate:proton symporter activity"/>
    <property type="evidence" value="ECO:0007669"/>
    <property type="project" value="TreeGrafter"/>
</dbReference>
<evidence type="ECO:0000313" key="12">
    <source>
        <dbReference type="EMBL" id="GJE88651.1"/>
    </source>
</evidence>
<feature type="transmembrane region" description="Helical" evidence="10">
    <location>
        <begin position="347"/>
        <end position="365"/>
    </location>
</feature>
<protein>
    <submittedName>
        <fullName evidence="12">MFS general substrate transporter</fullName>
    </submittedName>
</protein>
<keyword evidence="5 10" id="KW-1133">Transmembrane helix</keyword>
<evidence type="ECO:0000256" key="6">
    <source>
        <dbReference type="ARBA" id="ARBA00023136"/>
    </source>
</evidence>
<dbReference type="NCBIfam" id="TIGR00879">
    <property type="entry name" value="SP"/>
    <property type="match status" value="1"/>
</dbReference>
<organism evidence="12 13">
    <name type="scientific">Phanerochaete sordida</name>
    <dbReference type="NCBI Taxonomy" id="48140"/>
    <lineage>
        <taxon>Eukaryota</taxon>
        <taxon>Fungi</taxon>
        <taxon>Dikarya</taxon>
        <taxon>Basidiomycota</taxon>
        <taxon>Agaricomycotina</taxon>
        <taxon>Agaricomycetes</taxon>
        <taxon>Polyporales</taxon>
        <taxon>Phanerochaetaceae</taxon>
        <taxon>Phanerochaete</taxon>
    </lineage>
</organism>
<feature type="transmembrane region" description="Helical" evidence="10">
    <location>
        <begin position="161"/>
        <end position="179"/>
    </location>
</feature>
<dbReference type="PROSITE" id="PS00216">
    <property type="entry name" value="SUGAR_TRANSPORT_1"/>
    <property type="match status" value="1"/>
</dbReference>
<dbReference type="InterPro" id="IPR003663">
    <property type="entry name" value="Sugar/inositol_transpt"/>
</dbReference>
<proteinExistence type="inferred from homology"/>
<evidence type="ECO:0000256" key="2">
    <source>
        <dbReference type="ARBA" id="ARBA00010992"/>
    </source>
</evidence>
<dbReference type="InterPro" id="IPR036259">
    <property type="entry name" value="MFS_trans_sf"/>
</dbReference>
<evidence type="ECO:0000256" key="3">
    <source>
        <dbReference type="ARBA" id="ARBA00022448"/>
    </source>
</evidence>
<evidence type="ECO:0000256" key="7">
    <source>
        <dbReference type="ARBA" id="ARBA00049119"/>
    </source>
</evidence>
<feature type="region of interest" description="Disordered" evidence="9">
    <location>
        <begin position="503"/>
        <end position="526"/>
    </location>
</feature>
<dbReference type="FunFam" id="1.20.1250.20:FF:000117">
    <property type="entry name" value="MFS hexose transporter"/>
    <property type="match status" value="1"/>
</dbReference>
<reference evidence="12 13" key="1">
    <citation type="submission" date="2021-08" db="EMBL/GenBank/DDBJ databases">
        <title>Draft Genome Sequence of Phanerochaete sordida strain YK-624.</title>
        <authorList>
            <person name="Mori T."/>
            <person name="Dohra H."/>
            <person name="Suzuki T."/>
            <person name="Kawagishi H."/>
            <person name="Hirai H."/>
        </authorList>
    </citation>
    <scope>NUCLEOTIDE SEQUENCE [LARGE SCALE GENOMIC DNA]</scope>
    <source>
        <strain evidence="12 13">YK-624</strain>
    </source>
</reference>
<evidence type="ECO:0000256" key="4">
    <source>
        <dbReference type="ARBA" id="ARBA00022692"/>
    </source>
</evidence>
<feature type="transmembrane region" description="Helical" evidence="10">
    <location>
        <begin position="418"/>
        <end position="435"/>
    </location>
</feature>
<comment type="subcellular location">
    <subcellularLocation>
        <location evidence="1">Membrane</location>
        <topology evidence="1">Multi-pass membrane protein</topology>
    </subcellularLocation>
</comment>
<keyword evidence="13" id="KW-1185">Reference proteome</keyword>
<feature type="transmembrane region" description="Helical" evidence="10">
    <location>
        <begin position="128"/>
        <end position="149"/>
    </location>
</feature>
<feature type="transmembrane region" description="Helical" evidence="10">
    <location>
        <begin position="323"/>
        <end position="340"/>
    </location>
</feature>
<dbReference type="Pfam" id="PF00083">
    <property type="entry name" value="Sugar_tr"/>
    <property type="match status" value="1"/>
</dbReference>
<dbReference type="Proteomes" id="UP000703269">
    <property type="component" value="Unassembled WGS sequence"/>
</dbReference>
<name>A0A9P3G5K2_9APHY</name>
<dbReference type="InterPro" id="IPR020846">
    <property type="entry name" value="MFS_dom"/>
</dbReference>
<evidence type="ECO:0000313" key="13">
    <source>
        <dbReference type="Proteomes" id="UP000703269"/>
    </source>
</evidence>
<dbReference type="Gene3D" id="1.20.1250.20">
    <property type="entry name" value="MFS general substrate transporter like domains"/>
    <property type="match status" value="1"/>
</dbReference>
<evidence type="ECO:0000259" key="11">
    <source>
        <dbReference type="PROSITE" id="PS50850"/>
    </source>
</evidence>
<keyword evidence="3 8" id="KW-0813">Transport</keyword>
<feature type="transmembrane region" description="Helical" evidence="10">
    <location>
        <begin position="191"/>
        <end position="210"/>
    </location>
</feature>
<evidence type="ECO:0000256" key="5">
    <source>
        <dbReference type="ARBA" id="ARBA00022989"/>
    </source>
</evidence>
<evidence type="ECO:0000256" key="9">
    <source>
        <dbReference type="SAM" id="MobiDB-lite"/>
    </source>
</evidence>
<dbReference type="PANTHER" id="PTHR48022:SF64">
    <property type="entry name" value="MAJOR FACILITATOR SUPERFAMILY (MFS) PROFILE DOMAIN-CONTAINING PROTEIN"/>
    <property type="match status" value="1"/>
</dbReference>
<feature type="transmembrane region" description="Helical" evidence="10">
    <location>
        <begin position="26"/>
        <end position="47"/>
    </location>
</feature>
<feature type="transmembrane region" description="Helical" evidence="10">
    <location>
        <begin position="447"/>
        <end position="467"/>
    </location>
</feature>
<dbReference type="InterPro" id="IPR005828">
    <property type="entry name" value="MFS_sugar_transport-like"/>
</dbReference>
<dbReference type="SUPFAM" id="SSF103473">
    <property type="entry name" value="MFS general substrate transporter"/>
    <property type="match status" value="1"/>
</dbReference>
<dbReference type="InterPro" id="IPR050360">
    <property type="entry name" value="MFS_Sugar_Transporters"/>
</dbReference>
<dbReference type="GO" id="GO:0016020">
    <property type="term" value="C:membrane"/>
    <property type="evidence" value="ECO:0007669"/>
    <property type="project" value="UniProtKB-SubCell"/>
</dbReference>
<evidence type="ECO:0000256" key="1">
    <source>
        <dbReference type="ARBA" id="ARBA00004141"/>
    </source>
</evidence>
<accession>A0A9P3G5K2</accession>
<dbReference type="OrthoDB" id="6133115at2759"/>
<sequence length="591" mass="64654">MPVPEWTIVDFIHRGPWWTDRGIRHLVLYLILPLLTAPINGFDSSLVNGLQILPAWQQYFNNPDGKILGLISAAQVIGSIVALPITPYISDNIGRRPTLFIGSCIMFAGALMQALATSIGVFVGARGLIGFGLSFGLNAAPLLITELAYPTQRGKLTSSYNASWYVGSIISAWAVFGAYNGAAESNWSWRIPTLVQAAAPLLQLLLIWFIPESPRFLVAKGRESEAARILARFHANGGDARDPLVVFEMAQIRHALKLERQAAKDISWSTLFATPGNRKRMRIIIALAVFSQWSGNGLVSYYINLILEGVGFTQPNTKAAINGGLQIWNLLAAMTGAFLVDRLGRRTLFIISNVGMLFDFVLWTVTTALFNEFHNQSAAKATLPFIFLFYFFYDLAYTPMLIAYTLEILPFNIRAKGFAVMNFVVSLTLAFNQFVNPWALDAIHWKYYLVYCGWLVLELAFVAAYIVETRGRTLEETAALFDGEQPSQDVAAAGGDAATAPARIRSATAPVPRPRASGDSKVLPPEDALGQYDVRYAEGEKGAGASLELHALSVHAGSSAEDISVHCAPLDAEARDGRRLYRIDEGVGAAV</sequence>
<dbReference type="PROSITE" id="PS50850">
    <property type="entry name" value="MFS"/>
    <property type="match status" value="1"/>
</dbReference>
<feature type="transmembrane region" description="Helical" evidence="10">
    <location>
        <begin position="283"/>
        <end position="303"/>
    </location>
</feature>
<evidence type="ECO:0000256" key="10">
    <source>
        <dbReference type="SAM" id="Phobius"/>
    </source>
</evidence>
<comment type="caution">
    <text evidence="12">The sequence shown here is derived from an EMBL/GenBank/DDBJ whole genome shotgun (WGS) entry which is preliminary data.</text>
</comment>
<feature type="transmembrane region" description="Helical" evidence="10">
    <location>
        <begin position="67"/>
        <end position="86"/>
    </location>
</feature>
<evidence type="ECO:0000256" key="8">
    <source>
        <dbReference type="RuleBase" id="RU003346"/>
    </source>
</evidence>